<evidence type="ECO:0000313" key="10">
    <source>
        <dbReference type="Proteomes" id="UP001174997"/>
    </source>
</evidence>
<dbReference type="InterPro" id="IPR020846">
    <property type="entry name" value="MFS_dom"/>
</dbReference>
<dbReference type="InterPro" id="IPR011701">
    <property type="entry name" value="MFS"/>
</dbReference>
<feature type="region of interest" description="Disordered" evidence="6">
    <location>
        <begin position="249"/>
        <end position="285"/>
    </location>
</feature>
<evidence type="ECO:0000259" key="8">
    <source>
        <dbReference type="PROSITE" id="PS50850"/>
    </source>
</evidence>
<feature type="transmembrane region" description="Helical" evidence="7">
    <location>
        <begin position="21"/>
        <end position="43"/>
    </location>
</feature>
<dbReference type="GO" id="GO:0016020">
    <property type="term" value="C:membrane"/>
    <property type="evidence" value="ECO:0007669"/>
    <property type="project" value="UniProtKB-SubCell"/>
</dbReference>
<evidence type="ECO:0000256" key="5">
    <source>
        <dbReference type="ARBA" id="ARBA00023136"/>
    </source>
</evidence>
<reference evidence="9" key="1">
    <citation type="submission" date="2023-06" db="EMBL/GenBank/DDBJ databases">
        <title>Genome-scale phylogeny and comparative genomics of the fungal order Sordariales.</title>
        <authorList>
            <consortium name="Lawrence Berkeley National Laboratory"/>
            <person name="Hensen N."/>
            <person name="Bonometti L."/>
            <person name="Westerberg I."/>
            <person name="Brannstrom I.O."/>
            <person name="Guillou S."/>
            <person name="Cros-Aarteil S."/>
            <person name="Calhoun S."/>
            <person name="Haridas S."/>
            <person name="Kuo A."/>
            <person name="Mondo S."/>
            <person name="Pangilinan J."/>
            <person name="Riley R."/>
            <person name="Labutti K."/>
            <person name="Andreopoulos B."/>
            <person name="Lipzen A."/>
            <person name="Chen C."/>
            <person name="Yanf M."/>
            <person name="Daum C."/>
            <person name="Ng V."/>
            <person name="Clum A."/>
            <person name="Steindorff A."/>
            <person name="Ohm R."/>
            <person name="Martin F."/>
            <person name="Silar P."/>
            <person name="Natvig D."/>
            <person name="Lalanne C."/>
            <person name="Gautier V."/>
            <person name="Ament-Velasquez S.L."/>
            <person name="Kruys A."/>
            <person name="Hutchinson M.I."/>
            <person name="Powell A.J."/>
            <person name="Barry K."/>
            <person name="Miller A.N."/>
            <person name="Grigoriev I.V."/>
            <person name="Debuchy R."/>
            <person name="Gladieux P."/>
            <person name="Thoren M.H."/>
            <person name="Johannesson H."/>
        </authorList>
    </citation>
    <scope>NUCLEOTIDE SEQUENCE</scope>
    <source>
        <strain evidence="9">CBS 307.81</strain>
    </source>
</reference>
<feature type="transmembrane region" description="Helical" evidence="7">
    <location>
        <begin position="55"/>
        <end position="76"/>
    </location>
</feature>
<comment type="caution">
    <text evidence="9">The sequence shown here is derived from an EMBL/GenBank/DDBJ whole genome shotgun (WGS) entry which is preliminary data.</text>
</comment>
<feature type="transmembrane region" description="Helical" evidence="7">
    <location>
        <begin position="301"/>
        <end position="324"/>
    </location>
</feature>
<feature type="transmembrane region" description="Helical" evidence="7">
    <location>
        <begin position="405"/>
        <end position="430"/>
    </location>
</feature>
<dbReference type="InterPro" id="IPR036259">
    <property type="entry name" value="MFS_trans_sf"/>
</dbReference>
<keyword evidence="10" id="KW-1185">Reference proteome</keyword>
<dbReference type="Gene3D" id="1.20.1250.20">
    <property type="entry name" value="MFS general substrate transporter like domains"/>
    <property type="match status" value="1"/>
</dbReference>
<accession>A0AA39ZAN2</accession>
<evidence type="ECO:0000256" key="6">
    <source>
        <dbReference type="SAM" id="MobiDB-lite"/>
    </source>
</evidence>
<dbReference type="GO" id="GO:0022857">
    <property type="term" value="F:transmembrane transporter activity"/>
    <property type="evidence" value="ECO:0007669"/>
    <property type="project" value="InterPro"/>
</dbReference>
<feature type="transmembrane region" description="Helical" evidence="7">
    <location>
        <begin position="375"/>
        <end position="393"/>
    </location>
</feature>
<keyword evidence="5 7" id="KW-0472">Membrane</keyword>
<keyword evidence="4 7" id="KW-1133">Transmembrane helix</keyword>
<dbReference type="EMBL" id="JAULSY010000083">
    <property type="protein sequence ID" value="KAK0666751.1"/>
    <property type="molecule type" value="Genomic_DNA"/>
</dbReference>
<evidence type="ECO:0000256" key="4">
    <source>
        <dbReference type="ARBA" id="ARBA00022989"/>
    </source>
</evidence>
<feature type="transmembrane region" description="Helical" evidence="7">
    <location>
        <begin position="344"/>
        <end position="363"/>
    </location>
</feature>
<sequence length="500" mass="54323">MAGDSPKEGSISSIRFQLVSLGLLRATEAIAWTSIFPYVYFMIRSFNEVPESRITFYAGLLIAVFTFSEFLSGMVWSRISDKIGRKRCLLIGSVCGMMTSLWLGLSRSIAHAAASRAFGGLLNPNTGLVPTCTVELARKEEQRASALSFVTFVRSLGNLIGPVLGGMLAEPAKNHPSVFPPDSIWAAYPFLLPNLVVASLQLSALIFTFLFLEETHPHLREMPDFGLTIGRAIIRRLFQQDQEYGYEMVDPNQGVDESGETADDTQEVDIASVTDGDGTNKDDDKTVNAKRAFTYQITLQILSVSVLAFHKVSSDAVMPVYLAAPSDSSTQHLSGGFGYSGPTIGFILLSQAIVAALAQIRFVSWFIDKMGPLRAYRLVLCAYPVVYMFTPLLPGLSVHSESLALMLVVLELWLKILLSSIGYICSTILITRTTPAEHFLARTNSAAASFGCLARSIGPLITGKVYEVGDEVGYGGLAFWVLAAVAIVGGAESFLLRDHV</sequence>
<gene>
    <name evidence="9" type="ORF">QBC41DRAFT_255607</name>
</gene>
<evidence type="ECO:0000256" key="7">
    <source>
        <dbReference type="SAM" id="Phobius"/>
    </source>
</evidence>
<dbReference type="PANTHER" id="PTHR23504:SF15">
    <property type="entry name" value="MAJOR FACILITATOR SUPERFAMILY (MFS) PROFILE DOMAIN-CONTAINING PROTEIN"/>
    <property type="match status" value="1"/>
</dbReference>
<dbReference type="Pfam" id="PF07690">
    <property type="entry name" value="MFS_1"/>
    <property type="match status" value="1"/>
</dbReference>
<evidence type="ECO:0000256" key="3">
    <source>
        <dbReference type="ARBA" id="ARBA00022692"/>
    </source>
</evidence>
<feature type="transmembrane region" description="Helical" evidence="7">
    <location>
        <begin position="190"/>
        <end position="212"/>
    </location>
</feature>
<evidence type="ECO:0000313" key="9">
    <source>
        <dbReference type="EMBL" id="KAK0666751.1"/>
    </source>
</evidence>
<name>A0AA39ZAN2_9PEZI</name>
<feature type="compositionally biased region" description="Acidic residues" evidence="6">
    <location>
        <begin position="257"/>
        <end position="267"/>
    </location>
</feature>
<keyword evidence="2" id="KW-0813">Transport</keyword>
<dbReference type="PROSITE" id="PS50850">
    <property type="entry name" value="MFS"/>
    <property type="match status" value="1"/>
</dbReference>
<organism evidence="9 10">
    <name type="scientific">Cercophora samala</name>
    <dbReference type="NCBI Taxonomy" id="330535"/>
    <lineage>
        <taxon>Eukaryota</taxon>
        <taxon>Fungi</taxon>
        <taxon>Dikarya</taxon>
        <taxon>Ascomycota</taxon>
        <taxon>Pezizomycotina</taxon>
        <taxon>Sordariomycetes</taxon>
        <taxon>Sordariomycetidae</taxon>
        <taxon>Sordariales</taxon>
        <taxon>Lasiosphaeriaceae</taxon>
        <taxon>Cercophora</taxon>
    </lineage>
</organism>
<evidence type="ECO:0000256" key="2">
    <source>
        <dbReference type="ARBA" id="ARBA00022448"/>
    </source>
</evidence>
<feature type="transmembrane region" description="Helical" evidence="7">
    <location>
        <begin position="88"/>
        <end position="105"/>
    </location>
</feature>
<evidence type="ECO:0000256" key="1">
    <source>
        <dbReference type="ARBA" id="ARBA00004141"/>
    </source>
</evidence>
<comment type="subcellular location">
    <subcellularLocation>
        <location evidence="1">Membrane</location>
        <topology evidence="1">Multi-pass membrane protein</topology>
    </subcellularLocation>
</comment>
<proteinExistence type="predicted"/>
<feature type="transmembrane region" description="Helical" evidence="7">
    <location>
        <begin position="477"/>
        <end position="496"/>
    </location>
</feature>
<dbReference type="AlphaFoldDB" id="A0AA39ZAN2"/>
<dbReference type="PANTHER" id="PTHR23504">
    <property type="entry name" value="MAJOR FACILITATOR SUPERFAMILY DOMAIN-CONTAINING PROTEIN 10"/>
    <property type="match status" value="1"/>
</dbReference>
<feature type="domain" description="Major facilitator superfamily (MFS) profile" evidence="8">
    <location>
        <begin position="17"/>
        <end position="500"/>
    </location>
</feature>
<dbReference type="SUPFAM" id="SSF103473">
    <property type="entry name" value="MFS general substrate transporter"/>
    <property type="match status" value="1"/>
</dbReference>
<dbReference type="Proteomes" id="UP001174997">
    <property type="component" value="Unassembled WGS sequence"/>
</dbReference>
<protein>
    <submittedName>
        <fullName evidence="9">Permease</fullName>
    </submittedName>
</protein>
<keyword evidence="3 7" id="KW-0812">Transmembrane</keyword>